<reference evidence="4" key="1">
    <citation type="journal article" date="2019" name="Int. J. Syst. Evol. Microbiol.">
        <title>The Global Catalogue of Microorganisms (GCM) 10K type strain sequencing project: providing services to taxonomists for standard genome sequencing and annotation.</title>
        <authorList>
            <consortium name="The Broad Institute Genomics Platform"/>
            <consortium name="The Broad Institute Genome Sequencing Center for Infectious Disease"/>
            <person name="Wu L."/>
            <person name="Ma J."/>
        </authorList>
    </citation>
    <scope>NUCLEOTIDE SEQUENCE [LARGE SCALE GENOMIC DNA]</scope>
    <source>
        <strain evidence="4">CCM 7526</strain>
    </source>
</reference>
<dbReference type="PANTHER" id="PTHR31964">
    <property type="entry name" value="ADENINE NUCLEOTIDE ALPHA HYDROLASES-LIKE SUPERFAMILY PROTEIN"/>
    <property type="match status" value="1"/>
</dbReference>
<dbReference type="Proteomes" id="UP001597183">
    <property type="component" value="Unassembled WGS sequence"/>
</dbReference>
<gene>
    <name evidence="3" type="ORF">ACFQ5G_37285</name>
</gene>
<dbReference type="Pfam" id="PF00582">
    <property type="entry name" value="Usp"/>
    <property type="match status" value="2"/>
</dbReference>
<evidence type="ECO:0000259" key="2">
    <source>
        <dbReference type="Pfam" id="PF00582"/>
    </source>
</evidence>
<dbReference type="InterPro" id="IPR006015">
    <property type="entry name" value="Universal_stress_UspA"/>
</dbReference>
<evidence type="ECO:0000313" key="3">
    <source>
        <dbReference type="EMBL" id="MFD1371024.1"/>
    </source>
</evidence>
<dbReference type="PRINTS" id="PR01438">
    <property type="entry name" value="UNVRSLSTRESS"/>
</dbReference>
<feature type="domain" description="UspA" evidence="2">
    <location>
        <begin position="224"/>
        <end position="280"/>
    </location>
</feature>
<evidence type="ECO:0000313" key="4">
    <source>
        <dbReference type="Proteomes" id="UP001597183"/>
    </source>
</evidence>
<name>A0ABW4AKL3_9ACTN</name>
<dbReference type="EMBL" id="JBHTMK010000050">
    <property type="protein sequence ID" value="MFD1371024.1"/>
    <property type="molecule type" value="Genomic_DNA"/>
</dbReference>
<feature type="domain" description="UspA" evidence="2">
    <location>
        <begin position="8"/>
        <end position="153"/>
    </location>
</feature>
<dbReference type="Gene3D" id="3.40.50.620">
    <property type="entry name" value="HUPs"/>
    <property type="match status" value="1"/>
</dbReference>
<evidence type="ECO:0000256" key="1">
    <source>
        <dbReference type="ARBA" id="ARBA00008791"/>
    </source>
</evidence>
<proteinExistence type="inferred from homology"/>
<accession>A0ABW4AKL3</accession>
<dbReference type="PANTHER" id="PTHR31964:SF113">
    <property type="entry name" value="USPA DOMAIN-CONTAINING PROTEIN"/>
    <property type="match status" value="1"/>
</dbReference>
<keyword evidence="4" id="KW-1185">Reference proteome</keyword>
<dbReference type="RefSeq" id="WP_317795601.1">
    <property type="nucleotide sequence ID" value="NZ_AP028461.1"/>
</dbReference>
<sequence length="286" mass="29283">MGEGTLDVLACYDGSVPAAAAIEVAATLLPDASTSVSVVWTPPYDSDPVRHRLRHRTDGIDEFVAAVEREGEAEAHRLAAMGVTLAAAYGWKAEPLVERAVGGEGLHLVQVAERSGADLIVVGARGLGGARAVFGSVSDVIVHYASCPVLVVPHPLLQPERAALGDGPIVVGWDGSAGSDAAFAVAAEFFPLREVMPVLVQDGVAPSGRTPTGLKKAPRTGIAVEHGRAVAAALCGRAEAEQAALLAVGSLGRSALREIVLGSVAMAVLHHAGRPVLVVPHRGAGR</sequence>
<comment type="similarity">
    <text evidence="1">Belongs to the universal stress protein A family.</text>
</comment>
<dbReference type="SUPFAM" id="SSF52402">
    <property type="entry name" value="Adenine nucleotide alpha hydrolases-like"/>
    <property type="match status" value="2"/>
</dbReference>
<comment type="caution">
    <text evidence="3">The sequence shown here is derived from an EMBL/GenBank/DDBJ whole genome shotgun (WGS) entry which is preliminary data.</text>
</comment>
<dbReference type="Gene3D" id="3.40.50.12370">
    <property type="match status" value="1"/>
</dbReference>
<dbReference type="InterPro" id="IPR006016">
    <property type="entry name" value="UspA"/>
</dbReference>
<organism evidence="3 4">
    <name type="scientific">Actinoplanes sichuanensis</name>
    <dbReference type="NCBI Taxonomy" id="512349"/>
    <lineage>
        <taxon>Bacteria</taxon>
        <taxon>Bacillati</taxon>
        <taxon>Actinomycetota</taxon>
        <taxon>Actinomycetes</taxon>
        <taxon>Micromonosporales</taxon>
        <taxon>Micromonosporaceae</taxon>
        <taxon>Actinoplanes</taxon>
    </lineage>
</organism>
<protein>
    <submittedName>
        <fullName evidence="3">Universal stress protein</fullName>
    </submittedName>
</protein>
<dbReference type="InterPro" id="IPR014729">
    <property type="entry name" value="Rossmann-like_a/b/a_fold"/>
</dbReference>